<organism evidence="1 2">
    <name type="scientific">Stieleria varia</name>
    <dbReference type="NCBI Taxonomy" id="2528005"/>
    <lineage>
        <taxon>Bacteria</taxon>
        <taxon>Pseudomonadati</taxon>
        <taxon>Planctomycetota</taxon>
        <taxon>Planctomycetia</taxon>
        <taxon>Pirellulales</taxon>
        <taxon>Pirellulaceae</taxon>
        <taxon>Stieleria</taxon>
    </lineage>
</organism>
<dbReference type="Proteomes" id="UP000320176">
    <property type="component" value="Unassembled WGS sequence"/>
</dbReference>
<comment type="caution">
    <text evidence="1">The sequence shown here is derived from an EMBL/GenBank/DDBJ whole genome shotgun (WGS) entry which is preliminary data.</text>
</comment>
<accession>A0A5C5ZKV8</accession>
<proteinExistence type="predicted"/>
<protein>
    <submittedName>
        <fullName evidence="1">Uncharacterized protein</fullName>
    </submittedName>
</protein>
<sequence>MGAEVYPVFHPRVPAASFDADGKLLLREHAALDSIARELSLTPFTAFGDNRDVPEDFDGDPDELDEILGEWDEWFSIDDGLETIDGMIAAIKTDPKMAGRFEEPDCICSVLESLANCLRIARNEYAQFRFEVS</sequence>
<name>A0A5C5ZKV8_9BACT</name>
<keyword evidence="2" id="KW-1185">Reference proteome</keyword>
<reference evidence="1 2" key="1">
    <citation type="submission" date="2019-02" db="EMBL/GenBank/DDBJ databases">
        <title>Deep-cultivation of Planctomycetes and their phenomic and genomic characterization uncovers novel biology.</title>
        <authorList>
            <person name="Wiegand S."/>
            <person name="Jogler M."/>
            <person name="Boedeker C."/>
            <person name="Pinto D."/>
            <person name="Vollmers J."/>
            <person name="Rivas-Marin E."/>
            <person name="Kohn T."/>
            <person name="Peeters S.H."/>
            <person name="Heuer A."/>
            <person name="Rast P."/>
            <person name="Oberbeckmann S."/>
            <person name="Bunk B."/>
            <person name="Jeske O."/>
            <person name="Meyerdierks A."/>
            <person name="Storesund J.E."/>
            <person name="Kallscheuer N."/>
            <person name="Luecker S."/>
            <person name="Lage O.M."/>
            <person name="Pohl T."/>
            <person name="Merkel B.J."/>
            <person name="Hornburger P."/>
            <person name="Mueller R.-W."/>
            <person name="Bruemmer F."/>
            <person name="Labrenz M."/>
            <person name="Spormann A.M."/>
            <person name="Op Den Camp H."/>
            <person name="Overmann J."/>
            <person name="Amann R."/>
            <person name="Jetten M.S.M."/>
            <person name="Mascher T."/>
            <person name="Medema M.H."/>
            <person name="Devos D.P."/>
            <person name="Kaster A.-K."/>
            <person name="Ovreas L."/>
            <person name="Rohde M."/>
            <person name="Galperin M.Y."/>
            <person name="Jogler C."/>
        </authorList>
    </citation>
    <scope>NUCLEOTIDE SEQUENCE [LARGE SCALE GENOMIC DNA]</scope>
    <source>
        <strain evidence="1 2">Pla52n</strain>
    </source>
</reference>
<gene>
    <name evidence="1" type="ORF">Pla52n_69890</name>
</gene>
<dbReference type="EMBL" id="SJPN01000032">
    <property type="protein sequence ID" value="TWT87795.1"/>
    <property type="molecule type" value="Genomic_DNA"/>
</dbReference>
<dbReference type="AlphaFoldDB" id="A0A5C5ZKV8"/>
<dbReference type="RefSeq" id="WP_146523817.1">
    <property type="nucleotide sequence ID" value="NZ_CP151726.1"/>
</dbReference>
<evidence type="ECO:0000313" key="1">
    <source>
        <dbReference type="EMBL" id="TWT87795.1"/>
    </source>
</evidence>
<evidence type="ECO:0000313" key="2">
    <source>
        <dbReference type="Proteomes" id="UP000320176"/>
    </source>
</evidence>
<dbReference type="OrthoDB" id="278148at2"/>